<gene>
    <name evidence="2" type="ORF">B0T14DRAFT_583313</name>
</gene>
<name>A0AA39WYZ4_9PEZI</name>
<dbReference type="SUPFAM" id="SSF50965">
    <property type="entry name" value="Galactose oxidase, central domain"/>
    <property type="match status" value="1"/>
</dbReference>
<dbReference type="EMBL" id="JAULSU010000003">
    <property type="protein sequence ID" value="KAK0624116.1"/>
    <property type="molecule type" value="Genomic_DNA"/>
</dbReference>
<dbReference type="PROSITE" id="PS50007">
    <property type="entry name" value="PIPLC_X_DOMAIN"/>
    <property type="match status" value="1"/>
</dbReference>
<feature type="transmembrane region" description="Helical" evidence="1">
    <location>
        <begin position="502"/>
        <end position="527"/>
    </location>
</feature>
<keyword evidence="1" id="KW-1133">Transmembrane helix</keyword>
<keyword evidence="3" id="KW-1185">Reference proteome</keyword>
<feature type="transmembrane region" description="Helical" evidence="1">
    <location>
        <begin position="911"/>
        <end position="932"/>
    </location>
</feature>
<organism evidence="2 3">
    <name type="scientific">Immersiella caudata</name>
    <dbReference type="NCBI Taxonomy" id="314043"/>
    <lineage>
        <taxon>Eukaryota</taxon>
        <taxon>Fungi</taxon>
        <taxon>Dikarya</taxon>
        <taxon>Ascomycota</taxon>
        <taxon>Pezizomycotina</taxon>
        <taxon>Sordariomycetes</taxon>
        <taxon>Sordariomycetidae</taxon>
        <taxon>Sordariales</taxon>
        <taxon>Lasiosphaeriaceae</taxon>
        <taxon>Immersiella</taxon>
    </lineage>
</organism>
<keyword evidence="1" id="KW-0472">Membrane</keyword>
<dbReference type="InterPro" id="IPR021840">
    <property type="entry name" value="DUF3433"/>
</dbReference>
<keyword evidence="1" id="KW-0812">Transmembrane</keyword>
<accession>A0AA39WYZ4</accession>
<comment type="caution">
    <text evidence="2">The sequence shown here is derived from an EMBL/GenBank/DDBJ whole genome shotgun (WGS) entry which is preliminary data.</text>
</comment>
<feature type="transmembrane region" description="Helical" evidence="1">
    <location>
        <begin position="459"/>
        <end position="481"/>
    </location>
</feature>
<feature type="transmembrane region" description="Helical" evidence="1">
    <location>
        <begin position="1021"/>
        <end position="1038"/>
    </location>
</feature>
<dbReference type="Pfam" id="PF11915">
    <property type="entry name" value="DUF3433"/>
    <property type="match status" value="2"/>
</dbReference>
<sequence>MEIKLFLRTCAFGLAARVARGALQPPRRVGMQAFELMDTLYISGGRFLHEDASVATELEPTLVSYDLAKDFDIWVGPTPKANRTMQEAPVVYHGFMFSNLVDRAWLFGGKPVRNGTELEAMPNDVWRFEPGHGEGKWTWLPPDENTTDERPYRGAGCNVPDLRRGYYLGGMTDSRDMVGSPVYHHWLVEFDMETEKIGAFPVPTFVPVVNQSLVFLDTGSRSGALVALGGSVEREGLLSTAPLTSVFIFDIESRTWIEQPVTGLEGDLKEDGTVDHELPDGGIPRARVSGCAVVGSAQDKTSHNVFYLGGTNGTRAISDIWVLSLPGAVWVKALPETTLNGAKTENSCIVIHNYYVWMTGGCFLDPKGNVPCMGYSWSPLIFSMHNLAMDHYKAHWDGFFLHKNISNVIGGNHTGQAKQTSPMFTSFSNPVLEELFTPPYSDPNVHNHPFEFDDRSGKYTALLLLVPLALAIVLYLGTVTTRRILPLLPKRSHLQPRTSWRPSVFSPGFLLFLTSIPLFLISLIILLERVSGEPDDFAEHWSGGPDEDGIWTSERWAPNSKFIRAPTLSLSPRGLISFYQDQGKEGLNGQKNSTQRIGEFNYWAFTCLPTLVALLYGRLWKVLDNEVKRLDKYIRLKKPGGEKAKDSIFLEYHNFWAPLCIIQASRRGHWRVAISSLGLTLGAIVIPIAQNYVFSWTLYSGGHLAWADTYSWLVALVDPWWSKVLIGHLATTCLCSFALLILLLKCDTGLPEDPRGLASVLSLFPEASNVFRKTSNKKTLSELGDILGDSHFRLVHMQDHSAPVLALVIPAASIPTARRCRPRLKRNATTTSIISYLKPTLTKTKTNLRPVAQRIHSYFIDYPLSFTFRPEIFALWFLLLTALLTLTALIANGLERNARDKLWNYNIPLSPSVYLILAIFIQSIADVFDYSVRALHPFYKLRRCARSASVLFEDYTVAYPHSIIPIVDIFHAFRKGHSMICFVALASTATAVVTFCLGSLQLSSSYYGATTFTNDHVAATISSWLVVFMLFVYAGIAWKLRVLKGMKRPVETIGGVAPYVVLSRNLREDLEVVKGLEGSREKADALDKAGGRYALGTWVDEDGAVLFGVERQYEGRGRVDTKADLP</sequence>
<dbReference type="InterPro" id="IPR011043">
    <property type="entry name" value="Gal_Oxase/kelch_b-propeller"/>
</dbReference>
<dbReference type="Proteomes" id="UP001175000">
    <property type="component" value="Unassembled WGS sequence"/>
</dbReference>
<proteinExistence type="predicted"/>
<feature type="transmembrane region" description="Helical" evidence="1">
    <location>
        <begin position="720"/>
        <end position="744"/>
    </location>
</feature>
<dbReference type="AlphaFoldDB" id="A0AA39WYZ4"/>
<protein>
    <submittedName>
        <fullName evidence="2">Uncharacterized protein</fullName>
    </submittedName>
</protein>
<dbReference type="Gene3D" id="2.120.10.80">
    <property type="entry name" value="Kelch-type beta propeller"/>
    <property type="match status" value="2"/>
</dbReference>
<feature type="transmembrane region" description="Helical" evidence="1">
    <location>
        <begin position="672"/>
        <end position="694"/>
    </location>
</feature>
<evidence type="ECO:0000313" key="3">
    <source>
        <dbReference type="Proteomes" id="UP001175000"/>
    </source>
</evidence>
<evidence type="ECO:0000256" key="1">
    <source>
        <dbReference type="SAM" id="Phobius"/>
    </source>
</evidence>
<dbReference type="PANTHER" id="PTHR37544">
    <property type="entry name" value="SPRAY-RELATED"/>
    <property type="match status" value="1"/>
</dbReference>
<feature type="transmembrane region" description="Helical" evidence="1">
    <location>
        <begin position="872"/>
        <end position="891"/>
    </location>
</feature>
<dbReference type="SUPFAM" id="SSF117281">
    <property type="entry name" value="Kelch motif"/>
    <property type="match status" value="1"/>
</dbReference>
<dbReference type="InterPro" id="IPR015915">
    <property type="entry name" value="Kelch-typ_b-propeller"/>
</dbReference>
<evidence type="ECO:0000313" key="2">
    <source>
        <dbReference type="EMBL" id="KAK0624116.1"/>
    </source>
</evidence>
<feature type="transmembrane region" description="Helical" evidence="1">
    <location>
        <begin position="979"/>
        <end position="1001"/>
    </location>
</feature>
<dbReference type="PANTHER" id="PTHR37544:SF3">
    <property type="entry name" value="SPRAY"/>
    <property type="match status" value="1"/>
</dbReference>
<feature type="transmembrane region" description="Helical" evidence="1">
    <location>
        <begin position="600"/>
        <end position="619"/>
    </location>
</feature>
<reference evidence="2" key="1">
    <citation type="submission" date="2023-06" db="EMBL/GenBank/DDBJ databases">
        <title>Genome-scale phylogeny and comparative genomics of the fungal order Sordariales.</title>
        <authorList>
            <consortium name="Lawrence Berkeley National Laboratory"/>
            <person name="Hensen N."/>
            <person name="Bonometti L."/>
            <person name="Westerberg I."/>
            <person name="Brannstrom I.O."/>
            <person name="Guillou S."/>
            <person name="Cros-Aarteil S."/>
            <person name="Calhoun S."/>
            <person name="Haridas S."/>
            <person name="Kuo A."/>
            <person name="Mondo S."/>
            <person name="Pangilinan J."/>
            <person name="Riley R."/>
            <person name="Labutti K."/>
            <person name="Andreopoulos B."/>
            <person name="Lipzen A."/>
            <person name="Chen C."/>
            <person name="Yanf M."/>
            <person name="Daum C."/>
            <person name="Ng V."/>
            <person name="Clum A."/>
            <person name="Steindorff A."/>
            <person name="Ohm R."/>
            <person name="Martin F."/>
            <person name="Silar P."/>
            <person name="Natvig D."/>
            <person name="Lalanne C."/>
            <person name="Gautier V."/>
            <person name="Ament-Velasquez S.L."/>
            <person name="Kruys A."/>
            <person name="Hutchinson M.I."/>
            <person name="Powell A.J."/>
            <person name="Barry K."/>
            <person name="Miller A.N."/>
            <person name="Grigoriev I.V."/>
            <person name="Debuchy R."/>
            <person name="Gladieux P."/>
            <person name="Thoren M.H."/>
            <person name="Johannesson H."/>
        </authorList>
    </citation>
    <scope>NUCLEOTIDE SEQUENCE</scope>
    <source>
        <strain evidence="2">CBS 606.72</strain>
    </source>
</reference>